<evidence type="ECO:0000256" key="1">
    <source>
        <dbReference type="SAM" id="Coils"/>
    </source>
</evidence>
<feature type="compositionally biased region" description="Polar residues" evidence="2">
    <location>
        <begin position="967"/>
        <end position="976"/>
    </location>
</feature>
<evidence type="ECO:0000256" key="2">
    <source>
        <dbReference type="SAM" id="MobiDB-lite"/>
    </source>
</evidence>
<dbReference type="Proteomes" id="UP000191518">
    <property type="component" value="Unassembled WGS sequence"/>
</dbReference>
<feature type="region of interest" description="Disordered" evidence="2">
    <location>
        <begin position="568"/>
        <end position="592"/>
    </location>
</feature>
<feature type="compositionally biased region" description="Polar residues" evidence="2">
    <location>
        <begin position="942"/>
        <end position="956"/>
    </location>
</feature>
<reference evidence="4" key="1">
    <citation type="journal article" date="2017" name="Nat. Microbiol.">
        <title>Global analysis of biosynthetic gene clusters reveals vast potential of secondary metabolite production in Penicillium species.</title>
        <authorList>
            <person name="Nielsen J.C."/>
            <person name="Grijseels S."/>
            <person name="Prigent S."/>
            <person name="Ji B."/>
            <person name="Dainat J."/>
            <person name="Nielsen K.F."/>
            <person name="Frisvad J.C."/>
            <person name="Workman M."/>
            <person name="Nielsen J."/>
        </authorList>
    </citation>
    <scope>NUCLEOTIDE SEQUENCE [LARGE SCALE GENOMIC DNA]</scope>
    <source>
        <strain evidence="4">IBT 29486</strain>
    </source>
</reference>
<dbReference type="OrthoDB" id="5332870at2759"/>
<comment type="caution">
    <text evidence="3">The sequence shown here is derived from an EMBL/GenBank/DDBJ whole genome shotgun (WGS) entry which is preliminary data.</text>
</comment>
<feature type="coiled-coil region" evidence="1">
    <location>
        <begin position="642"/>
        <end position="892"/>
    </location>
</feature>
<dbReference type="AlphaFoldDB" id="A0A1V6S5G6"/>
<gene>
    <name evidence="3" type="ORF">PENVUL_c007G02796</name>
</gene>
<feature type="compositionally biased region" description="Low complexity" evidence="2">
    <location>
        <begin position="1007"/>
        <end position="1019"/>
    </location>
</feature>
<feature type="region of interest" description="Disordered" evidence="2">
    <location>
        <begin position="902"/>
        <end position="1039"/>
    </location>
</feature>
<dbReference type="STRING" id="29845.A0A1V6S5G6"/>
<evidence type="ECO:0000313" key="3">
    <source>
        <dbReference type="EMBL" id="OQE09116.1"/>
    </source>
</evidence>
<protein>
    <submittedName>
        <fullName evidence="3">Uncharacterized protein</fullName>
    </submittedName>
</protein>
<feature type="compositionally biased region" description="Polar residues" evidence="2">
    <location>
        <begin position="1025"/>
        <end position="1034"/>
    </location>
</feature>
<accession>A0A1V6S5G6</accession>
<keyword evidence="1" id="KW-0175">Coiled coil</keyword>
<proteinExistence type="predicted"/>
<keyword evidence="4" id="KW-1185">Reference proteome</keyword>
<evidence type="ECO:0000313" key="4">
    <source>
        <dbReference type="Proteomes" id="UP000191518"/>
    </source>
</evidence>
<dbReference type="PANTHER" id="PTHR43049:SF1">
    <property type="entry name" value="EARLY ENDOSOME ANTIGEN"/>
    <property type="match status" value="1"/>
</dbReference>
<feature type="compositionally biased region" description="Polar residues" evidence="2">
    <location>
        <begin position="919"/>
        <end position="934"/>
    </location>
</feature>
<sequence>MAEQLAQLVREVERLVTAPYVPSLQDLHDLVYQIQPPTISAWALCKPCQVGLLADILIEALSRSRVALPLITAFASASSFRDALVERHPIILDAFLEKAVDTNGAEYFPACIALFSSPLPAGVVPPARIALFLAKLVGMMAENPCVETVAPLHTLISGLKGSPRILNDIPSEVMSNLQLEFTKTLRNLDDHMGNLLCLATFAHIATALGTASQNQHGSEAPWLLNIRHFFGQKRGLKTLDLVVLRVILACSSSCNLAPPQAAESIRLAICIADAVEPEQKRAWIAGNNPKIAKLCEKAVRDGLYSQTQTMVIVFLHTLLPAHSLPSQLREIGIKVLLSKNIQETMEKIPHQLIPRLAKSLAESGASATHQLLALTFDVLRNSKSSGMGEIAALNLAHLVLAGVQELNPQTMIPSFNNSMAPLREVLGEMVEYFPRQPSESQCGGGAWCASELYTKKNRLFLSLLRLYNTASAQDGSDIIMRSFMGRVEESMPNLECAFSKTTPKAFRGSLGLHDRHDLLSTQINRNWRSGVTELFMQNAQASHDSMMKKIEDTCFDLERRCHDVEGPLRAAEEERDRYASENEQLKRQNEELSEKLKTQNTDMETKLRNSSECFAKLGHENIRLEQLLQDQCAYTDALTMSLESAREELQLYQQSSEKALLAEKEMARSKELELMATLTEKDDQLEELQQEMCGLQMKNEQTNQRLDQVQEEMRSLQVKDKQTRQSLDQVANEKTALSELSNSLKQELADASETLKRARLLANEKEDEVNRLQAQEEELRKELGSVETTVAQQNIEVERLYSALEECGEKLRNEVEKLKHDHEAEASRATSEMAKYETENRRLQAVMQAAALDATRNAQSKDKRIQHLERKIQALRDERAAKAREFSEAQQHIGRLMGVMGFSANAPESNPPPKHQRTRSSVNATPTARISQTISDDEDGTQLAQSFESITSNFNGPTPKRPRGNRKSTNLPYTLNTSSAAAPKTKTPPPATGVSRSVRKPLAEADSNSPTKSQSSSASKRNQVDDSFQETQVQGGFEENRLHDLDLDMDLEFSRDFLFSSTAFTGSTDRIAQ</sequence>
<organism evidence="3 4">
    <name type="scientific">Penicillium vulpinum</name>
    <dbReference type="NCBI Taxonomy" id="29845"/>
    <lineage>
        <taxon>Eukaryota</taxon>
        <taxon>Fungi</taxon>
        <taxon>Dikarya</taxon>
        <taxon>Ascomycota</taxon>
        <taxon>Pezizomycotina</taxon>
        <taxon>Eurotiomycetes</taxon>
        <taxon>Eurotiomycetidae</taxon>
        <taxon>Eurotiales</taxon>
        <taxon>Aspergillaceae</taxon>
        <taxon>Penicillium</taxon>
    </lineage>
</organism>
<name>A0A1V6S5G6_9EURO</name>
<dbReference type="EMBL" id="MDYP01000007">
    <property type="protein sequence ID" value="OQE09116.1"/>
    <property type="molecule type" value="Genomic_DNA"/>
</dbReference>
<dbReference type="PANTHER" id="PTHR43049">
    <property type="entry name" value="EARLY ENDOSOME ANTIGEN"/>
    <property type="match status" value="1"/>
</dbReference>